<name>A0A7C8ZKE6_OPUST</name>
<dbReference type="AlphaFoldDB" id="A0A7C8ZKE6"/>
<sequence>MIPWGRDHGRPIGHNHRWPSVHHGMWLLVHPVSISAVHSLLVHHHGHVLLLLRIISIWAHRWAHSRVICPTTIYHGLGRWHVVAHWVAHYRNTVLPTIFAMINGITFKIITPTTSSFFASFALVIVISSSIIGNFTLVIYVSTTMAFPHFALMTTTPLLTAAA</sequence>
<reference evidence="2" key="1">
    <citation type="journal article" date="2013" name="J. Plant Res.">
        <title>Effect of fungi and light on seed germination of three Opuntia species from semiarid lands of central Mexico.</title>
        <authorList>
            <person name="Delgado-Sanchez P."/>
            <person name="Jimenez-Bremont J.F."/>
            <person name="Guerrero-Gonzalez Mde L."/>
            <person name="Flores J."/>
        </authorList>
    </citation>
    <scope>NUCLEOTIDE SEQUENCE</scope>
    <source>
        <tissue evidence="2">Cladode</tissue>
    </source>
</reference>
<evidence type="ECO:0000256" key="1">
    <source>
        <dbReference type="SAM" id="Phobius"/>
    </source>
</evidence>
<proteinExistence type="predicted"/>
<evidence type="ECO:0000313" key="2">
    <source>
        <dbReference type="EMBL" id="MBA4643975.1"/>
    </source>
</evidence>
<keyword evidence="1" id="KW-0812">Transmembrane</keyword>
<accession>A0A7C8ZKE6</accession>
<keyword evidence="1" id="KW-0472">Membrane</keyword>
<keyword evidence="1" id="KW-1133">Transmembrane helix</keyword>
<feature type="transmembrane region" description="Helical" evidence="1">
    <location>
        <begin position="117"/>
        <end position="141"/>
    </location>
</feature>
<reference evidence="2" key="2">
    <citation type="submission" date="2020-07" db="EMBL/GenBank/DDBJ databases">
        <authorList>
            <person name="Vera ALvarez R."/>
            <person name="Arias-Moreno D.M."/>
            <person name="Jimenez-Jacinto V."/>
            <person name="Jimenez-Bremont J.F."/>
            <person name="Swaminathan K."/>
            <person name="Moose S.P."/>
            <person name="Guerrero-Gonzalez M.L."/>
            <person name="Marino-Ramirez L."/>
            <person name="Landsman D."/>
            <person name="Rodriguez-Kessler M."/>
            <person name="Delgado-Sanchez P."/>
        </authorList>
    </citation>
    <scope>NUCLEOTIDE SEQUENCE</scope>
    <source>
        <tissue evidence="2">Cladode</tissue>
    </source>
</reference>
<protein>
    <submittedName>
        <fullName evidence="2">Uncharacterized protein</fullName>
    </submittedName>
</protein>
<dbReference type="EMBL" id="GISG01135862">
    <property type="protein sequence ID" value="MBA4643975.1"/>
    <property type="molecule type" value="Transcribed_RNA"/>
</dbReference>
<organism evidence="2">
    <name type="scientific">Opuntia streptacantha</name>
    <name type="common">Prickly pear cactus</name>
    <name type="synonym">Opuntia cardona</name>
    <dbReference type="NCBI Taxonomy" id="393608"/>
    <lineage>
        <taxon>Eukaryota</taxon>
        <taxon>Viridiplantae</taxon>
        <taxon>Streptophyta</taxon>
        <taxon>Embryophyta</taxon>
        <taxon>Tracheophyta</taxon>
        <taxon>Spermatophyta</taxon>
        <taxon>Magnoliopsida</taxon>
        <taxon>eudicotyledons</taxon>
        <taxon>Gunneridae</taxon>
        <taxon>Pentapetalae</taxon>
        <taxon>Caryophyllales</taxon>
        <taxon>Cactineae</taxon>
        <taxon>Cactaceae</taxon>
        <taxon>Opuntioideae</taxon>
        <taxon>Opuntia</taxon>
    </lineage>
</organism>